<feature type="compositionally biased region" description="Basic and acidic residues" evidence="10">
    <location>
        <begin position="651"/>
        <end position="664"/>
    </location>
</feature>
<dbReference type="Proteomes" id="UP000823872">
    <property type="component" value="Chromosome A3"/>
</dbReference>
<reference evidence="12" key="3">
    <citation type="submission" date="2025-09" db="UniProtKB">
        <authorList>
            <consortium name="Ensembl"/>
        </authorList>
    </citation>
    <scope>IDENTIFICATION</scope>
    <source>
        <strain evidence="12">breed Abyssinian</strain>
    </source>
</reference>
<feature type="compositionally biased region" description="Low complexity" evidence="10">
    <location>
        <begin position="250"/>
        <end position="267"/>
    </location>
</feature>
<evidence type="ECO:0000256" key="7">
    <source>
        <dbReference type="ARBA" id="ARBA00022989"/>
    </source>
</evidence>
<comment type="similarity">
    <text evidence="2 9">Belongs to the junctophilin family.</text>
</comment>
<dbReference type="PANTHER" id="PTHR23085:SF26">
    <property type="entry name" value="JUNCTOPHILIN-2"/>
    <property type="match status" value="1"/>
</dbReference>
<comment type="subcellular location">
    <subcellularLocation>
        <location evidence="9">Cell membrane</location>
        <topology evidence="9">Peripheral membrane protein</topology>
    </subcellularLocation>
    <subcellularLocation>
        <location evidence="1 9">Endoplasmic reticulum membrane</location>
        <topology evidence="1">Single-pass type IV membrane protein</topology>
    </subcellularLocation>
</comment>
<evidence type="ECO:0000256" key="5">
    <source>
        <dbReference type="ARBA" id="ARBA00022737"/>
    </source>
</evidence>
<dbReference type="InterPro" id="IPR003409">
    <property type="entry name" value="MORN"/>
</dbReference>
<gene>
    <name evidence="12" type="primary">JPH2</name>
</gene>
<evidence type="ECO:0000256" key="11">
    <source>
        <dbReference type="SAM" id="Phobius"/>
    </source>
</evidence>
<feature type="compositionally biased region" description="Polar residues" evidence="10">
    <location>
        <begin position="235"/>
        <end position="244"/>
    </location>
</feature>
<feature type="compositionally biased region" description="Low complexity" evidence="10">
    <location>
        <begin position="481"/>
        <end position="496"/>
    </location>
</feature>
<evidence type="ECO:0000256" key="4">
    <source>
        <dbReference type="ARBA" id="ARBA00022692"/>
    </source>
</evidence>
<keyword evidence="6 9" id="KW-0256">Endoplasmic reticulum</keyword>
<dbReference type="GeneTree" id="ENSGT00940000159411"/>
<feature type="transmembrane region" description="Helical" evidence="11">
    <location>
        <begin position="694"/>
        <end position="715"/>
    </location>
</feature>
<reference evidence="12" key="2">
    <citation type="submission" date="2025-08" db="UniProtKB">
        <authorList>
            <consortium name="Ensembl"/>
        </authorList>
    </citation>
    <scope>IDENTIFICATION</scope>
    <source>
        <strain evidence="12">breed Abyssinian</strain>
    </source>
</reference>
<feature type="compositionally biased region" description="Pro residues" evidence="10">
    <location>
        <begin position="513"/>
        <end position="528"/>
    </location>
</feature>
<evidence type="ECO:0000256" key="6">
    <source>
        <dbReference type="ARBA" id="ARBA00022824"/>
    </source>
</evidence>
<evidence type="ECO:0000256" key="3">
    <source>
        <dbReference type="ARBA" id="ARBA00022475"/>
    </source>
</evidence>
<evidence type="ECO:0000256" key="1">
    <source>
        <dbReference type="ARBA" id="ARBA00004163"/>
    </source>
</evidence>
<dbReference type="Ensembl" id="ENSFCTT00005071930.1">
    <property type="protein sequence ID" value="ENSFCTP00005051003.1"/>
    <property type="gene ID" value="ENSFCTG00005025328.1"/>
</dbReference>
<evidence type="ECO:0000256" key="2">
    <source>
        <dbReference type="ARBA" id="ARBA00008599"/>
    </source>
</evidence>
<protein>
    <recommendedName>
        <fullName evidence="9">Junctophilin</fullName>
    </recommendedName>
</protein>
<keyword evidence="7 11" id="KW-1133">Transmembrane helix</keyword>
<feature type="region of interest" description="Disordered" evidence="10">
    <location>
        <begin position="164"/>
        <end position="196"/>
    </location>
</feature>
<organism evidence="12 13">
    <name type="scientific">Felis catus</name>
    <name type="common">Cat</name>
    <name type="synonym">Felis silvestris catus</name>
    <dbReference type="NCBI Taxonomy" id="9685"/>
    <lineage>
        <taxon>Eukaryota</taxon>
        <taxon>Metazoa</taxon>
        <taxon>Chordata</taxon>
        <taxon>Craniata</taxon>
        <taxon>Vertebrata</taxon>
        <taxon>Euteleostomi</taxon>
        <taxon>Mammalia</taxon>
        <taxon>Eutheria</taxon>
        <taxon>Laurasiatheria</taxon>
        <taxon>Carnivora</taxon>
        <taxon>Feliformia</taxon>
        <taxon>Felidae</taxon>
        <taxon>Felinae</taxon>
        <taxon>Felis</taxon>
    </lineage>
</organism>
<dbReference type="SMART" id="SM00698">
    <property type="entry name" value="MORN"/>
    <property type="match status" value="6"/>
</dbReference>
<reference evidence="12 13" key="1">
    <citation type="submission" date="2021-02" db="EMBL/GenBank/DDBJ databases">
        <title>Safari Cat Assemblies.</title>
        <authorList>
            <person name="Bredemeyer K.R."/>
            <person name="Murphy W.J."/>
        </authorList>
    </citation>
    <scope>NUCLEOTIDE SEQUENCE [LARGE SCALE GENOMIC DNA]</scope>
</reference>
<keyword evidence="5" id="KW-0677">Repeat</keyword>
<keyword evidence="4 11" id="KW-0812">Transmembrane</keyword>
<dbReference type="PANTHER" id="PTHR23085">
    <property type="entry name" value="GH28348P"/>
    <property type="match status" value="1"/>
</dbReference>
<evidence type="ECO:0000256" key="8">
    <source>
        <dbReference type="ARBA" id="ARBA00023136"/>
    </source>
</evidence>
<evidence type="ECO:0000313" key="13">
    <source>
        <dbReference type="Proteomes" id="UP000823872"/>
    </source>
</evidence>
<evidence type="ECO:0000256" key="9">
    <source>
        <dbReference type="PIRNR" id="PIRNR037387"/>
    </source>
</evidence>
<feature type="compositionally biased region" description="Pro residues" evidence="10">
    <location>
        <begin position="619"/>
        <end position="637"/>
    </location>
</feature>
<keyword evidence="13" id="KW-1185">Reference proteome</keyword>
<dbReference type="PIRSF" id="PIRSF037387">
    <property type="entry name" value="Junctophilin"/>
    <property type="match status" value="1"/>
</dbReference>
<feature type="compositionally biased region" description="Pro residues" evidence="10">
    <location>
        <begin position="180"/>
        <end position="194"/>
    </location>
</feature>
<feature type="region of interest" description="Disordered" evidence="10">
    <location>
        <begin position="232"/>
        <end position="281"/>
    </location>
</feature>
<keyword evidence="3 9" id="KW-1003">Cell membrane</keyword>
<evidence type="ECO:0000313" key="12">
    <source>
        <dbReference type="Ensembl" id="ENSFCTP00005051003.1"/>
    </source>
</evidence>
<accession>A0ABI7ZVK9</accession>
<dbReference type="SUPFAM" id="SSF82185">
    <property type="entry name" value="Histone H3 K4-specific methyltransferase SET7/9 N-terminal domain"/>
    <property type="match status" value="2"/>
</dbReference>
<proteinExistence type="inferred from homology"/>
<dbReference type="InterPro" id="IPR017191">
    <property type="entry name" value="Junctophilin"/>
</dbReference>
<feature type="compositionally biased region" description="Basic and acidic residues" evidence="10">
    <location>
        <begin position="499"/>
        <end position="512"/>
    </location>
</feature>
<sequence>MSGGRFDFDDGGAYCGGWEGGKAHGHGLCTGPKGQGEYSGSWNFGFEVAGVYTWPSGNTFEGYWSQGKRHGLGIETKGRWLYKGEWTHGFKGRYGTRQSSSSGAKYEGTWNNGLQDGYGTETYADGGTYQGQFTNGMRHGYGVRQSVPYGMAVVVRSPLRTSLSSLRSEHSNGTVAPDSPASPAPDGPTPPPAAIPRGGFALSLLANAEAARAPKGGGLFQRGALLGRLRRAESRTSLGSQRSRVSFLKSDLSSGASDAASTASLGEGAEGAEGADEAAPFEADIDATTTETYMGEWKNDKRSGFGVSERSSGLRYEGEWLDNLRHGYGCTTLPDGHREEGKYRHNVLVKGTKRRVLPLKSSKVRQKVEHSVEGAQRAAAIARQKAEIAASSFSPSLGSIRTGIQSCALDRSLCCPSTHTCAHVTSHAKAKAEAAEQAAVAANQESSIARTLARELAPDFYQPGPEYQKRRLLQEILENSESLLEPPERGPGAAGPQQRTRESPQLHEHEPPGPEGGPPSPAGTPPQPKRPRPGATKDRTASPGAWNGEPGAEGAGRRSPARPATDHMAIEALQPPPAPSREPEVALYRGYHSYAVRTAPPAPPPFEDEPEPEASGPDSAPPSPAAAPVRAPEPAPNSPAKLEPKPIVPKAEPKAKARKTEARGLTKAGAKKKARKEAAQAAEAEVEVEEVPNTVLICMVILLNIGLAILFVHLLT</sequence>
<dbReference type="Gene3D" id="2.20.110.10">
    <property type="entry name" value="Histone H3 K4-specific methyltransferase SET7/9 N-terminal domain"/>
    <property type="match status" value="2"/>
</dbReference>
<evidence type="ECO:0000256" key="10">
    <source>
        <dbReference type="SAM" id="MobiDB-lite"/>
    </source>
</evidence>
<feature type="region of interest" description="Disordered" evidence="10">
    <location>
        <begin position="481"/>
        <end position="684"/>
    </location>
</feature>
<keyword evidence="8 9" id="KW-0472">Membrane</keyword>
<dbReference type="Pfam" id="PF02493">
    <property type="entry name" value="MORN"/>
    <property type="match status" value="8"/>
</dbReference>
<comment type="function">
    <text evidence="9">Junctophilins contribute to the formation of junctional membrane complexes (JMCs) which link the plasma membrane with the endoplasmic or sarcoplasmic reticulum in excitable cells. Provides a structural foundation for functional cross-talk between the cell surface and intracellular calcium release channels.</text>
</comment>
<name>A0ABI7ZVK9_FELCA</name>